<evidence type="ECO:0000313" key="2">
    <source>
        <dbReference type="EMBL" id="CAH2090407.1"/>
    </source>
</evidence>
<name>A0AAU9TWY0_EUPED</name>
<dbReference type="Proteomes" id="UP001153954">
    <property type="component" value="Unassembled WGS sequence"/>
</dbReference>
<feature type="region of interest" description="Disordered" evidence="1">
    <location>
        <begin position="40"/>
        <end position="72"/>
    </location>
</feature>
<feature type="compositionally biased region" description="Polar residues" evidence="1">
    <location>
        <begin position="52"/>
        <end position="72"/>
    </location>
</feature>
<dbReference type="EMBL" id="CAKOGL010000009">
    <property type="protein sequence ID" value="CAH2090407.1"/>
    <property type="molecule type" value="Genomic_DNA"/>
</dbReference>
<evidence type="ECO:0000313" key="3">
    <source>
        <dbReference type="Proteomes" id="UP001153954"/>
    </source>
</evidence>
<dbReference type="AlphaFoldDB" id="A0AAU9TWY0"/>
<organism evidence="2 3">
    <name type="scientific">Euphydryas editha</name>
    <name type="common">Edith's checkerspot</name>
    <dbReference type="NCBI Taxonomy" id="104508"/>
    <lineage>
        <taxon>Eukaryota</taxon>
        <taxon>Metazoa</taxon>
        <taxon>Ecdysozoa</taxon>
        <taxon>Arthropoda</taxon>
        <taxon>Hexapoda</taxon>
        <taxon>Insecta</taxon>
        <taxon>Pterygota</taxon>
        <taxon>Neoptera</taxon>
        <taxon>Endopterygota</taxon>
        <taxon>Lepidoptera</taxon>
        <taxon>Glossata</taxon>
        <taxon>Ditrysia</taxon>
        <taxon>Papilionoidea</taxon>
        <taxon>Nymphalidae</taxon>
        <taxon>Nymphalinae</taxon>
        <taxon>Euphydryas</taxon>
    </lineage>
</organism>
<accession>A0AAU9TWY0</accession>
<gene>
    <name evidence="2" type="ORF">EEDITHA_LOCUS6368</name>
</gene>
<proteinExistence type="predicted"/>
<evidence type="ECO:0000256" key="1">
    <source>
        <dbReference type="SAM" id="MobiDB-lite"/>
    </source>
</evidence>
<comment type="caution">
    <text evidence="2">The sequence shown here is derived from an EMBL/GenBank/DDBJ whole genome shotgun (WGS) entry which is preliminary data.</text>
</comment>
<sequence>MYFFAVFSNRRVSNGDYEDTLVLDEEDQIFIEKETAEGASEAIIEPARAPDSAQSSLSTSSRETLPSMSTRY</sequence>
<keyword evidence="3" id="KW-1185">Reference proteome</keyword>
<reference evidence="2" key="1">
    <citation type="submission" date="2022-03" db="EMBL/GenBank/DDBJ databases">
        <authorList>
            <person name="Tunstrom K."/>
        </authorList>
    </citation>
    <scope>NUCLEOTIDE SEQUENCE</scope>
</reference>
<protein>
    <submittedName>
        <fullName evidence="2">Uncharacterized protein</fullName>
    </submittedName>
</protein>